<evidence type="ECO:0000256" key="14">
    <source>
        <dbReference type="ARBA" id="ARBA00023004"/>
    </source>
</evidence>
<keyword evidence="11" id="KW-1278">Translocase</keyword>
<keyword evidence="10" id="KW-0479">Metal-binding</keyword>
<organism evidence="22 23">
    <name type="scientific">Nesterenkonia sedimenti</name>
    <dbReference type="NCBI Taxonomy" id="1463632"/>
    <lineage>
        <taxon>Bacteria</taxon>
        <taxon>Bacillati</taxon>
        <taxon>Actinomycetota</taxon>
        <taxon>Actinomycetes</taxon>
        <taxon>Micrococcales</taxon>
        <taxon>Micrococcaceae</taxon>
        <taxon>Nesterenkonia</taxon>
    </lineage>
</organism>
<feature type="transmembrane region" description="Helical" evidence="19">
    <location>
        <begin position="157"/>
        <end position="177"/>
    </location>
</feature>
<feature type="transmembrane region" description="Helical" evidence="19">
    <location>
        <begin position="126"/>
        <end position="145"/>
    </location>
</feature>
<feature type="domain" description="Cytochrome b/b6 C-terminal region profile" evidence="21">
    <location>
        <begin position="255"/>
        <end position="458"/>
    </location>
</feature>
<dbReference type="AlphaFoldDB" id="A0A7X8TLB6"/>
<sequence length="583" mass="65238">MSASKEKYTEAQYLEVDQYEPKTQSGRIANYVDTRVGGTNIVREFGRKVFPDHWTFMFGEVALYSFIITVLSGAFLTFWFDPSMSTTRYSGSYAPLQGLEMSMAYATALELSFDVRGGLFMRQLHHWGALLFVLAMSVHMLRVFFTGAFRKPRELNWVVGCSLLILGLGAGFTGYSLPDEVLSGNGLRIIDGMLKAVPVVGTYISFFLFGGEFPGNEVIPRLYSLHIFIIPALILILIAVHLFMVVVHKHTQYPGPGRTERNVVGYPVGPVYAAKAGGFFFIVLGILCFIAGTFQINALWNYGPYDPSPVQAGAQPDWYIGPFEGVLRLMPGYLGDFSLEWVIPTPWGGNSLALPVLIPMLPVAAIFLGMFVWPWIEAWITGDKKEHHLLDRPRNAPTRTAFGAAVVTNYLIMWGMGSNDLIATHFGLSLNDITYWSRVLFFLGPVIAYILTKRICLALQRKDREVALHGHEAGVIEVSPEGEFHERHKMPSEYELWTLVSYEAPEPSGPQPNAKGKVTLTEKIRARLNRIWFEDRVEPVSREEYLEALEHHGHDHETTGLEAAQSQESVTSGKPHGHDPHGH</sequence>
<dbReference type="Gene3D" id="1.20.810.10">
    <property type="entry name" value="Cytochrome Bc1 Complex, Chain C"/>
    <property type="match status" value="1"/>
</dbReference>
<protein>
    <recommendedName>
        <fullName evidence="4">Cytochrome bc1 complex cytochrome b subunit</fullName>
        <ecNumber evidence="3">7.1.1.8</ecNumber>
    </recommendedName>
    <alternativeName>
        <fullName evidence="17">Cytochrome bc1 reductase complex subunit QcrB</fullName>
    </alternativeName>
</protein>
<feature type="region of interest" description="Disordered" evidence="18">
    <location>
        <begin position="552"/>
        <end position="583"/>
    </location>
</feature>
<dbReference type="Proteomes" id="UP000523139">
    <property type="component" value="Unassembled WGS sequence"/>
</dbReference>
<dbReference type="PROSITE" id="PS51002">
    <property type="entry name" value="CYTB_NTER"/>
    <property type="match status" value="1"/>
</dbReference>
<dbReference type="PANTHER" id="PTHR19271:SF16">
    <property type="entry name" value="CYTOCHROME B"/>
    <property type="match status" value="1"/>
</dbReference>
<feature type="transmembrane region" description="Helical" evidence="19">
    <location>
        <begin position="279"/>
        <end position="300"/>
    </location>
</feature>
<evidence type="ECO:0000259" key="20">
    <source>
        <dbReference type="PROSITE" id="PS51002"/>
    </source>
</evidence>
<comment type="cofactor">
    <cofactor evidence="1">
        <name>heme</name>
        <dbReference type="ChEBI" id="CHEBI:30413"/>
    </cofactor>
</comment>
<keyword evidence="12" id="KW-0249">Electron transport</keyword>
<dbReference type="GO" id="GO:0046872">
    <property type="term" value="F:metal ion binding"/>
    <property type="evidence" value="ECO:0007669"/>
    <property type="project" value="UniProtKB-KW"/>
</dbReference>
<evidence type="ECO:0000256" key="3">
    <source>
        <dbReference type="ARBA" id="ARBA00012951"/>
    </source>
</evidence>
<feature type="transmembrane region" description="Helical" evidence="19">
    <location>
        <begin position="61"/>
        <end position="80"/>
    </location>
</feature>
<dbReference type="SUPFAM" id="SSF81342">
    <property type="entry name" value="Transmembrane di-heme cytochromes"/>
    <property type="match status" value="1"/>
</dbReference>
<keyword evidence="23" id="KW-1185">Reference proteome</keyword>
<evidence type="ECO:0000256" key="15">
    <source>
        <dbReference type="ARBA" id="ARBA00023136"/>
    </source>
</evidence>
<evidence type="ECO:0000259" key="21">
    <source>
        <dbReference type="PROSITE" id="PS51003"/>
    </source>
</evidence>
<comment type="subcellular location">
    <subcellularLocation>
        <location evidence="2">Cell membrane</location>
        <topology evidence="2">Multi-pass membrane protein</topology>
    </subcellularLocation>
</comment>
<dbReference type="GO" id="GO:0022904">
    <property type="term" value="P:respiratory electron transport chain"/>
    <property type="evidence" value="ECO:0007669"/>
    <property type="project" value="InterPro"/>
</dbReference>
<evidence type="ECO:0000256" key="11">
    <source>
        <dbReference type="ARBA" id="ARBA00022967"/>
    </source>
</evidence>
<reference evidence="22 23" key="1">
    <citation type="submission" date="2020-04" db="EMBL/GenBank/DDBJ databases">
        <title>Nesterenkonia sp. nov., isolated from marine sediment.</title>
        <authorList>
            <person name="Zhang G."/>
        </authorList>
    </citation>
    <scope>NUCLEOTIDE SEQUENCE [LARGE SCALE GENOMIC DNA]</scope>
    <source>
        <strain evidence="22 23">MY13</strain>
    </source>
</reference>
<evidence type="ECO:0000256" key="6">
    <source>
        <dbReference type="ARBA" id="ARBA00022475"/>
    </source>
</evidence>
<evidence type="ECO:0000256" key="4">
    <source>
        <dbReference type="ARBA" id="ARBA00016116"/>
    </source>
</evidence>
<evidence type="ECO:0000256" key="16">
    <source>
        <dbReference type="ARBA" id="ARBA00029351"/>
    </source>
</evidence>
<dbReference type="PANTHER" id="PTHR19271">
    <property type="entry name" value="CYTOCHROME B"/>
    <property type="match status" value="1"/>
</dbReference>
<dbReference type="InterPro" id="IPR027387">
    <property type="entry name" value="Cytb/b6-like_sf"/>
</dbReference>
<dbReference type="InterPro" id="IPR005798">
    <property type="entry name" value="Cyt_b/b6_C"/>
</dbReference>
<evidence type="ECO:0000256" key="7">
    <source>
        <dbReference type="ARBA" id="ARBA00022617"/>
    </source>
</evidence>
<keyword evidence="5" id="KW-0813">Transport</keyword>
<feature type="transmembrane region" description="Helical" evidence="19">
    <location>
        <begin position="223"/>
        <end position="247"/>
    </location>
</feature>
<keyword evidence="7" id="KW-0349">Heme</keyword>
<evidence type="ECO:0000256" key="12">
    <source>
        <dbReference type="ARBA" id="ARBA00022982"/>
    </source>
</evidence>
<comment type="catalytic activity">
    <reaction evidence="16">
        <text>a quinol + 2 Fe(III)-[cytochrome c](out) = a quinone + 2 Fe(II)-[cytochrome c](out) + 2 H(+)(out)</text>
        <dbReference type="Rhea" id="RHEA:11484"/>
        <dbReference type="Rhea" id="RHEA-COMP:10350"/>
        <dbReference type="Rhea" id="RHEA-COMP:14399"/>
        <dbReference type="ChEBI" id="CHEBI:15378"/>
        <dbReference type="ChEBI" id="CHEBI:24646"/>
        <dbReference type="ChEBI" id="CHEBI:29033"/>
        <dbReference type="ChEBI" id="CHEBI:29034"/>
        <dbReference type="ChEBI" id="CHEBI:132124"/>
        <dbReference type="EC" id="7.1.1.8"/>
    </reaction>
</comment>
<dbReference type="GO" id="GO:0016491">
    <property type="term" value="F:oxidoreductase activity"/>
    <property type="evidence" value="ECO:0007669"/>
    <property type="project" value="InterPro"/>
</dbReference>
<gene>
    <name evidence="22" type="ORF">HGQ17_08935</name>
</gene>
<evidence type="ECO:0000256" key="1">
    <source>
        <dbReference type="ARBA" id="ARBA00001971"/>
    </source>
</evidence>
<dbReference type="GO" id="GO:0005886">
    <property type="term" value="C:plasma membrane"/>
    <property type="evidence" value="ECO:0007669"/>
    <property type="project" value="UniProtKB-SubCell"/>
</dbReference>
<dbReference type="Pfam" id="PF13631">
    <property type="entry name" value="Cytochrom_B_N_2"/>
    <property type="match status" value="1"/>
</dbReference>
<keyword evidence="13 19" id="KW-1133">Transmembrane helix</keyword>
<feature type="domain" description="Cytochrome b/b6 N-terminal region profile" evidence="20">
    <location>
        <begin position="28"/>
        <end position="254"/>
    </location>
</feature>
<dbReference type="InterPro" id="IPR005797">
    <property type="entry name" value="Cyt_b/b6_N"/>
</dbReference>
<evidence type="ECO:0000256" key="18">
    <source>
        <dbReference type="SAM" id="MobiDB-lite"/>
    </source>
</evidence>
<feature type="transmembrane region" description="Helical" evidence="19">
    <location>
        <begin position="435"/>
        <end position="452"/>
    </location>
</feature>
<evidence type="ECO:0000256" key="5">
    <source>
        <dbReference type="ARBA" id="ARBA00022448"/>
    </source>
</evidence>
<evidence type="ECO:0000313" key="22">
    <source>
        <dbReference type="EMBL" id="NLS10123.1"/>
    </source>
</evidence>
<evidence type="ECO:0000256" key="13">
    <source>
        <dbReference type="ARBA" id="ARBA00022989"/>
    </source>
</evidence>
<dbReference type="RefSeq" id="WP_168887602.1">
    <property type="nucleotide sequence ID" value="NZ_JABAHY010000007.1"/>
</dbReference>
<proteinExistence type="predicted"/>
<keyword evidence="6" id="KW-1003">Cell membrane</keyword>
<feature type="transmembrane region" description="Helical" evidence="19">
    <location>
        <begin position="352"/>
        <end position="376"/>
    </location>
</feature>
<dbReference type="FunFam" id="1.20.810.10:FF:000007">
    <property type="entry name" value="Ubiquinol-cytochrome C reductase B subunit"/>
    <property type="match status" value="1"/>
</dbReference>
<keyword evidence="15 19" id="KW-0472">Membrane</keyword>
<evidence type="ECO:0000256" key="2">
    <source>
        <dbReference type="ARBA" id="ARBA00004651"/>
    </source>
</evidence>
<keyword evidence="9 19" id="KW-0812">Transmembrane</keyword>
<evidence type="ECO:0000313" key="23">
    <source>
        <dbReference type="Proteomes" id="UP000523139"/>
    </source>
</evidence>
<accession>A0A7X8TLB6</accession>
<dbReference type="InterPro" id="IPR016174">
    <property type="entry name" value="Di-haem_cyt_TM"/>
</dbReference>
<keyword evidence="14" id="KW-0408">Iron</keyword>
<evidence type="ECO:0000256" key="19">
    <source>
        <dbReference type="SAM" id="Phobius"/>
    </source>
</evidence>
<feature type="transmembrane region" description="Helical" evidence="19">
    <location>
        <begin position="396"/>
        <end position="415"/>
    </location>
</feature>
<dbReference type="EMBL" id="JABAHY010000007">
    <property type="protein sequence ID" value="NLS10123.1"/>
    <property type="molecule type" value="Genomic_DNA"/>
</dbReference>
<dbReference type="GO" id="GO:0008121">
    <property type="term" value="F:quinol-cytochrome-c reductase activity"/>
    <property type="evidence" value="ECO:0007669"/>
    <property type="project" value="UniProtKB-EC"/>
</dbReference>
<name>A0A7X8TLB6_9MICC</name>
<evidence type="ECO:0000256" key="10">
    <source>
        <dbReference type="ARBA" id="ARBA00022723"/>
    </source>
</evidence>
<comment type="caution">
    <text evidence="22">The sequence shown here is derived from an EMBL/GenBank/DDBJ whole genome shotgun (WGS) entry which is preliminary data.</text>
</comment>
<evidence type="ECO:0000256" key="17">
    <source>
        <dbReference type="ARBA" id="ARBA00029568"/>
    </source>
</evidence>
<dbReference type="EC" id="7.1.1.8" evidence="3"/>
<evidence type="ECO:0000256" key="9">
    <source>
        <dbReference type="ARBA" id="ARBA00022692"/>
    </source>
</evidence>
<evidence type="ECO:0000256" key="8">
    <source>
        <dbReference type="ARBA" id="ARBA00022660"/>
    </source>
</evidence>
<dbReference type="PROSITE" id="PS51003">
    <property type="entry name" value="CYTB_CTER"/>
    <property type="match status" value="1"/>
</dbReference>
<keyword evidence="8" id="KW-0679">Respiratory chain</keyword>